<feature type="region of interest" description="Leucine repeat II (LRII)" evidence="3">
    <location>
        <begin position="409"/>
        <end position="441"/>
    </location>
</feature>
<feature type="region of interest" description="Disordered" evidence="4">
    <location>
        <begin position="20"/>
        <end position="55"/>
    </location>
</feature>
<evidence type="ECO:0000256" key="3">
    <source>
        <dbReference type="PROSITE-ProRule" id="PRU01191"/>
    </source>
</evidence>
<dbReference type="Pfam" id="PF03514">
    <property type="entry name" value="GRAS"/>
    <property type="match status" value="1"/>
</dbReference>
<dbReference type="PANTHER" id="PTHR31636">
    <property type="entry name" value="OSJNBA0084A10.13 PROTEIN-RELATED"/>
    <property type="match status" value="1"/>
</dbReference>
<proteinExistence type="inferred from homology"/>
<feature type="short sequence motif" description="VHIID" evidence="3">
    <location>
        <begin position="358"/>
        <end position="362"/>
    </location>
</feature>
<evidence type="ECO:0000313" key="6">
    <source>
        <dbReference type="Proteomes" id="UP000027120"/>
    </source>
</evidence>
<evidence type="ECO:0000313" key="5">
    <source>
        <dbReference type="EMBL" id="KDO79532.1"/>
    </source>
</evidence>
<dbReference type="AlphaFoldDB" id="A0A067GVQ1"/>
<feature type="compositionally biased region" description="Pro residues" evidence="4">
    <location>
        <begin position="220"/>
        <end position="234"/>
    </location>
</feature>
<comment type="caution">
    <text evidence="3">Lacks conserved residue(s) required for the propagation of feature annotation.</text>
</comment>
<feature type="short sequence motif" description="LXXLL motif" evidence="3">
    <location>
        <begin position="458"/>
        <end position="462"/>
    </location>
</feature>
<feature type="compositionally biased region" description="Low complexity" evidence="4">
    <location>
        <begin position="28"/>
        <end position="47"/>
    </location>
</feature>
<reference evidence="5 6" key="1">
    <citation type="submission" date="2014-04" db="EMBL/GenBank/DDBJ databases">
        <authorList>
            <consortium name="International Citrus Genome Consortium"/>
            <person name="Gmitter F."/>
            <person name="Chen C."/>
            <person name="Farmerie W."/>
            <person name="Harkins T."/>
            <person name="Desany B."/>
            <person name="Mohiuddin M."/>
            <person name="Kodira C."/>
            <person name="Borodovsky M."/>
            <person name="Lomsadze A."/>
            <person name="Burns P."/>
            <person name="Jenkins J."/>
            <person name="Prochnik S."/>
            <person name="Shu S."/>
            <person name="Chapman J."/>
            <person name="Pitluck S."/>
            <person name="Schmutz J."/>
            <person name="Rokhsar D."/>
        </authorList>
    </citation>
    <scope>NUCLEOTIDE SEQUENCE</scope>
</reference>
<keyword evidence="6" id="KW-1185">Reference proteome</keyword>
<feature type="region of interest" description="Disordered" evidence="4">
    <location>
        <begin position="193"/>
        <end position="240"/>
    </location>
</feature>
<dbReference type="GO" id="GO:0043565">
    <property type="term" value="F:sequence-specific DNA binding"/>
    <property type="evidence" value="ECO:0000318"/>
    <property type="project" value="GO_Central"/>
</dbReference>
<dbReference type="PaxDb" id="2711-XP_006466785.1"/>
<protein>
    <submittedName>
        <fullName evidence="5">Uncharacterized protein</fullName>
    </submittedName>
</protein>
<comment type="similarity">
    <text evidence="3">Belongs to the GRAS family.</text>
</comment>
<evidence type="ECO:0000256" key="1">
    <source>
        <dbReference type="ARBA" id="ARBA00023015"/>
    </source>
</evidence>
<keyword evidence="2" id="KW-0804">Transcription</keyword>
<dbReference type="InterPro" id="IPR005202">
    <property type="entry name" value="TF_GRAS"/>
</dbReference>
<keyword evidence="1" id="KW-0805">Transcription regulation</keyword>
<dbReference type="STRING" id="2711.A0A067GVQ1"/>
<name>A0A067GVQ1_CITSI</name>
<organism evidence="5 6">
    <name type="scientific">Citrus sinensis</name>
    <name type="common">Sweet orange</name>
    <name type="synonym">Citrus aurantium var. sinensis</name>
    <dbReference type="NCBI Taxonomy" id="2711"/>
    <lineage>
        <taxon>Eukaryota</taxon>
        <taxon>Viridiplantae</taxon>
        <taxon>Streptophyta</taxon>
        <taxon>Embryophyta</taxon>
        <taxon>Tracheophyta</taxon>
        <taxon>Spermatophyta</taxon>
        <taxon>Magnoliopsida</taxon>
        <taxon>eudicotyledons</taxon>
        <taxon>Gunneridae</taxon>
        <taxon>Pentapetalae</taxon>
        <taxon>rosids</taxon>
        <taxon>malvids</taxon>
        <taxon>Sapindales</taxon>
        <taxon>Rutaceae</taxon>
        <taxon>Aurantioideae</taxon>
        <taxon>Citrus</taxon>
    </lineage>
</organism>
<gene>
    <name evidence="5" type="ORF">CISIN_1g006986mg</name>
</gene>
<dbReference type="PROSITE" id="PS50985">
    <property type="entry name" value="GRAS"/>
    <property type="match status" value="1"/>
</dbReference>
<evidence type="ECO:0000256" key="2">
    <source>
        <dbReference type="ARBA" id="ARBA00023163"/>
    </source>
</evidence>
<dbReference type="GO" id="GO:0006355">
    <property type="term" value="P:regulation of DNA-templated transcription"/>
    <property type="evidence" value="ECO:0000318"/>
    <property type="project" value="GO_Central"/>
</dbReference>
<dbReference type="Proteomes" id="UP000027120">
    <property type="component" value="Unassembled WGS sequence"/>
</dbReference>
<evidence type="ECO:0000256" key="4">
    <source>
        <dbReference type="SAM" id="MobiDB-lite"/>
    </source>
</evidence>
<dbReference type="eggNOG" id="ENOG502QTXA">
    <property type="taxonomic scope" value="Eukaryota"/>
</dbReference>
<feature type="region of interest" description="SAW" evidence="3">
    <location>
        <begin position="544"/>
        <end position="622"/>
    </location>
</feature>
<feature type="region of interest" description="PFYRE" evidence="3">
    <location>
        <begin position="450"/>
        <end position="541"/>
    </location>
</feature>
<dbReference type="SMR" id="A0A067GVQ1"/>
<accession>A0A067GVQ1</accession>
<dbReference type="GO" id="GO:0003700">
    <property type="term" value="F:DNA-binding transcription factor activity"/>
    <property type="evidence" value="ECO:0000318"/>
    <property type="project" value="GO_Central"/>
</dbReference>
<dbReference type="EMBL" id="KK784878">
    <property type="protein sequence ID" value="KDO79532.1"/>
    <property type="molecule type" value="Genomic_DNA"/>
</dbReference>
<dbReference type="GO" id="GO:0005634">
    <property type="term" value="C:nucleus"/>
    <property type="evidence" value="ECO:0000318"/>
    <property type="project" value="GO_Central"/>
</dbReference>
<sequence length="622" mass="68586">MAYMCADSGNLMAVAQQVIKQKQEQEKQQQQQQQQQHQQNSDQPQQQFFGLNPYSLNPWTSSSQHSISVSNSPNFGYGFTGPGFPDPLDTGESGFPFPQIDHHSTSGGFRFSDFGGGPGGEFDSDEWMESLMNTAHSTDSSNLPPACDAWQNNASDFGLYATDPFTSCPSQLGSPTSELNRVVFADSQKTILPAWPPSPPPPLVPPESAVKELAKQVSPSPSPSPSPSRVPPPNDAVGASTSTGFAEAELAQPLTKALIDCACLVESEPDKAVKSLVRLRGSVCAHGNPTERVAYYFTEALYKRLTQRAEKSITTLEANCEDCILSFKTLNDACPYSKFAYLTANQAILEATENASHIHIVDFGIVQGIQWSFLLQALANRPTGKPVKVRISGIPAPALGKSPAASLLATGDRLREFAGSLSLNLEFEPILIPIRKLRASSFRVDPNEALVVNFMLQLNSLLDDNRLAVENALQMAKSLNPIVVTLAEYEANLNRTGFLARFKNALKYYTAVFESLEPNMTTDSDERFQVERQILGPRIANLLAPEKQGAKRERVEDIENWRIFMENSDFEGIPFSHYALSQAEILLWNYNYSPLFTLNQSHDNLLTLSWKKVPLLTVSSWR</sequence>
<feature type="compositionally biased region" description="Pro residues" evidence="4">
    <location>
        <begin position="194"/>
        <end position="205"/>
    </location>
</feature>